<dbReference type="EMBL" id="FORU01000001">
    <property type="protein sequence ID" value="SFI81497.1"/>
    <property type="molecule type" value="Genomic_DNA"/>
</dbReference>
<keyword evidence="2" id="KW-0238">DNA-binding</keyword>
<dbReference type="InterPro" id="IPR010499">
    <property type="entry name" value="AraC_E-bd"/>
</dbReference>
<dbReference type="OrthoDB" id="9801008at2"/>
<dbReference type="AlphaFoldDB" id="A0A1I3L9S9"/>
<dbReference type="InterPro" id="IPR011256">
    <property type="entry name" value="Reg_factor_effector_dom_sf"/>
</dbReference>
<name>A0A1I3L9S9_9FLAO</name>
<dbReference type="PANTHER" id="PTHR36444:SF2">
    <property type="entry name" value="TRANSCRIPTIONAL REGULATOR PROTEIN YOBU-RELATED"/>
    <property type="match status" value="1"/>
</dbReference>
<dbReference type="Proteomes" id="UP000243887">
    <property type="component" value="Unassembled WGS sequence"/>
</dbReference>
<proteinExistence type="predicted"/>
<gene>
    <name evidence="2" type="ORF">SAMN04487893_101240</name>
</gene>
<dbReference type="GO" id="GO:0003677">
    <property type="term" value="F:DNA binding"/>
    <property type="evidence" value="ECO:0007669"/>
    <property type="project" value="UniProtKB-KW"/>
</dbReference>
<protein>
    <submittedName>
        <fullName evidence="2">Predicted transcriptional regulator YdeE, contains AraC-type DNA-binding domain</fullName>
    </submittedName>
</protein>
<feature type="domain" description="AraC effector-binding" evidence="1">
    <location>
        <begin position="1"/>
        <end position="149"/>
    </location>
</feature>
<evidence type="ECO:0000313" key="2">
    <source>
        <dbReference type="EMBL" id="SFI81497.1"/>
    </source>
</evidence>
<dbReference type="InterPro" id="IPR053182">
    <property type="entry name" value="YobU-like_regulator"/>
</dbReference>
<sequence length="149" mass="16892">MTTGFKIIGIQIRTTNQNSQAQQDLTHLWSRFISDNLIETIPNKCSNDIFAIYTDYESDFTGRYTAIIGVTVSSLDKIPSDLIGREFPNAKFQKLTAKGLIPAAVADTWNKIWNNEISLERSYTYDYEVYGSDSQKGNNSEVDIYISIE</sequence>
<dbReference type="SMART" id="SM00871">
    <property type="entry name" value="AraC_E_bind"/>
    <property type="match status" value="1"/>
</dbReference>
<dbReference type="PANTHER" id="PTHR36444">
    <property type="entry name" value="TRANSCRIPTIONAL REGULATOR PROTEIN YOBU-RELATED"/>
    <property type="match status" value="1"/>
</dbReference>
<dbReference type="Gene3D" id="3.20.80.10">
    <property type="entry name" value="Regulatory factor, effector binding domain"/>
    <property type="match status" value="1"/>
</dbReference>
<dbReference type="Pfam" id="PF14526">
    <property type="entry name" value="Cass2"/>
    <property type="match status" value="1"/>
</dbReference>
<organism evidence="2 3">
    <name type="scientific">Myroides guanonis</name>
    <dbReference type="NCBI Taxonomy" id="1150112"/>
    <lineage>
        <taxon>Bacteria</taxon>
        <taxon>Pseudomonadati</taxon>
        <taxon>Bacteroidota</taxon>
        <taxon>Flavobacteriia</taxon>
        <taxon>Flavobacteriales</taxon>
        <taxon>Flavobacteriaceae</taxon>
        <taxon>Myroides</taxon>
    </lineage>
</organism>
<keyword evidence="3" id="KW-1185">Reference proteome</keyword>
<dbReference type="InterPro" id="IPR029441">
    <property type="entry name" value="Cass2"/>
</dbReference>
<dbReference type="SUPFAM" id="SSF55136">
    <property type="entry name" value="Probable bacterial effector-binding domain"/>
    <property type="match status" value="1"/>
</dbReference>
<evidence type="ECO:0000313" key="3">
    <source>
        <dbReference type="Proteomes" id="UP000243887"/>
    </source>
</evidence>
<evidence type="ECO:0000259" key="1">
    <source>
        <dbReference type="SMART" id="SM00871"/>
    </source>
</evidence>
<reference evidence="3" key="1">
    <citation type="submission" date="2016-10" db="EMBL/GenBank/DDBJ databases">
        <authorList>
            <person name="Varghese N."/>
            <person name="Submissions S."/>
        </authorList>
    </citation>
    <scope>NUCLEOTIDE SEQUENCE [LARGE SCALE GENOMIC DNA]</scope>
    <source>
        <strain evidence="3">DSM 26542</strain>
    </source>
</reference>
<dbReference type="RefSeq" id="WP_090677618.1">
    <property type="nucleotide sequence ID" value="NZ_FORU01000001.1"/>
</dbReference>
<dbReference type="STRING" id="1150112.SAMN04487893_101240"/>
<accession>A0A1I3L9S9</accession>